<evidence type="ECO:0000256" key="2">
    <source>
        <dbReference type="SAM" id="MobiDB-lite"/>
    </source>
</evidence>
<keyword evidence="1" id="KW-0175">Coiled coil</keyword>
<dbReference type="Gene3D" id="1.10.287.1490">
    <property type="match status" value="1"/>
</dbReference>
<reference evidence="4 5" key="1">
    <citation type="submission" date="2013-05" db="EMBL/GenBank/DDBJ databases">
        <title>Genome assembly of Acinetobacter junii MTCC 11364.</title>
        <authorList>
            <person name="Khatri I."/>
            <person name="Singh N.K."/>
            <person name="Subramanian S."/>
            <person name="Mayilraj S."/>
        </authorList>
    </citation>
    <scope>NUCLEOTIDE SEQUENCE [LARGE SCALE GENOMIC DNA]</scope>
    <source>
        <strain evidence="4 5">MTCC 11364</strain>
    </source>
</reference>
<sequence length="325" mass="36976">MVQVTSDIQQRIIAAAEQLHAENPDRLPTVAEVRTVSKADMNSVSAVMKQWRQHKLMPVQRIEEEAPAEIQSEAKILVSKIWSVAKEQAETKLKEAEARYSEERIESEQLRTELSEVCDNLQQQLDKTLDELRLALDAKEQADKINVIAQSKIVELEKTLSKAEESERLATAKNAELDKHISTLKTDLDETKEQLNNAINNELLAKNTYLNDVENLKKAHLNDTQRLEASITEKNNKLTELKNETFEFQKQLVEMQGKINTAEATTKQAKEHIQDLKVILEQQQVHNENLQQQINKLEKLPATKKTSGTKVETTKPTTKSEPGKK</sequence>
<feature type="region of interest" description="Disordered" evidence="2">
    <location>
        <begin position="295"/>
        <end position="325"/>
    </location>
</feature>
<dbReference type="Proteomes" id="UP000018420">
    <property type="component" value="Unassembled WGS sequence"/>
</dbReference>
<proteinExistence type="predicted"/>
<comment type="caution">
    <text evidence="4">The sequence shown here is derived from an EMBL/GenBank/DDBJ whole genome shotgun (WGS) entry which is preliminary data.</text>
</comment>
<organism evidence="4 5">
    <name type="scientific">Acinetobacter junii CIP 107470 = MTCC 11364</name>
    <dbReference type="NCBI Taxonomy" id="1217666"/>
    <lineage>
        <taxon>Bacteria</taxon>
        <taxon>Pseudomonadati</taxon>
        <taxon>Pseudomonadota</taxon>
        <taxon>Gammaproteobacteria</taxon>
        <taxon>Moraxellales</taxon>
        <taxon>Moraxellaceae</taxon>
        <taxon>Acinetobacter</taxon>
    </lineage>
</organism>
<dbReference type="EMBL" id="ASYZ01000033">
    <property type="protein sequence ID" value="EPR86874.1"/>
    <property type="molecule type" value="Genomic_DNA"/>
</dbReference>
<protein>
    <recommendedName>
        <fullName evidence="3">KfrA N-terminal DNA-binding domain-containing protein</fullName>
    </recommendedName>
</protein>
<gene>
    <name evidence="4" type="ORF">L292_2108</name>
</gene>
<name>S7Y6T1_ACIJU</name>
<dbReference type="PATRIC" id="fig|1330047.3.peg.730"/>
<feature type="compositionally biased region" description="Polar residues" evidence="2">
    <location>
        <begin position="304"/>
        <end position="325"/>
    </location>
</feature>
<dbReference type="AlphaFoldDB" id="S7Y6T1"/>
<dbReference type="RefSeq" id="WP_004907692.1">
    <property type="nucleotide sequence ID" value="NZ_ASYZ01000033.1"/>
</dbReference>
<dbReference type="Pfam" id="PF11740">
    <property type="entry name" value="KfrA_N"/>
    <property type="match status" value="1"/>
</dbReference>
<evidence type="ECO:0000313" key="5">
    <source>
        <dbReference type="Proteomes" id="UP000018420"/>
    </source>
</evidence>
<feature type="coiled-coil region" evidence="1">
    <location>
        <begin position="79"/>
        <end position="244"/>
    </location>
</feature>
<feature type="domain" description="KfrA N-terminal DNA-binding" evidence="3">
    <location>
        <begin position="10"/>
        <end position="125"/>
    </location>
</feature>
<evidence type="ECO:0000313" key="4">
    <source>
        <dbReference type="EMBL" id="EPR86874.1"/>
    </source>
</evidence>
<evidence type="ECO:0000259" key="3">
    <source>
        <dbReference type="Pfam" id="PF11740"/>
    </source>
</evidence>
<dbReference type="InterPro" id="IPR021104">
    <property type="entry name" value="KfrA_DNA-bd_N"/>
</dbReference>
<evidence type="ECO:0000256" key="1">
    <source>
        <dbReference type="SAM" id="Coils"/>
    </source>
</evidence>
<accession>S7Y6T1</accession>